<name>A0ACB7S0Q4_HYAAI</name>
<keyword evidence="2" id="KW-1185">Reference proteome</keyword>
<dbReference type="EMBL" id="CM023486">
    <property type="protein sequence ID" value="KAH6928772.1"/>
    <property type="molecule type" value="Genomic_DNA"/>
</dbReference>
<sequence length="255" mass="28141">MFQLGKPPCVTAPLLGRRKTAVQFPVLQHINVNVTGGSMIGIVGSVGSGKSSLLSAVSGDMRRLSGSKAVTGTIGVVCQRPHVFNMTIRDNIIFGRNVDESYYWKVLEACQIIRDLEKLPAGDCTEAGEKGEMLSGGQKQRVALARAVYSNSDIYLLDDPTSSQDSRVARNILEHVIGPHGLLGKKTRLFVTNNTWLPFCPDQWALMHNRTAVLFDDLNKLKRHPGAPSELFKEPEGKRARQVMTEERQAEILRC</sequence>
<gene>
    <name evidence="1" type="ORF">HPB50_019472</name>
</gene>
<proteinExistence type="predicted"/>
<protein>
    <submittedName>
        <fullName evidence="1">Uncharacterized protein</fullName>
    </submittedName>
</protein>
<evidence type="ECO:0000313" key="1">
    <source>
        <dbReference type="EMBL" id="KAH6928772.1"/>
    </source>
</evidence>
<dbReference type="Proteomes" id="UP000821845">
    <property type="component" value="Chromosome 6"/>
</dbReference>
<comment type="caution">
    <text evidence="1">The sequence shown here is derived from an EMBL/GenBank/DDBJ whole genome shotgun (WGS) entry which is preliminary data.</text>
</comment>
<evidence type="ECO:0000313" key="2">
    <source>
        <dbReference type="Proteomes" id="UP000821845"/>
    </source>
</evidence>
<accession>A0ACB7S0Q4</accession>
<organism evidence="1 2">
    <name type="scientific">Hyalomma asiaticum</name>
    <name type="common">Tick</name>
    <dbReference type="NCBI Taxonomy" id="266040"/>
    <lineage>
        <taxon>Eukaryota</taxon>
        <taxon>Metazoa</taxon>
        <taxon>Ecdysozoa</taxon>
        <taxon>Arthropoda</taxon>
        <taxon>Chelicerata</taxon>
        <taxon>Arachnida</taxon>
        <taxon>Acari</taxon>
        <taxon>Parasitiformes</taxon>
        <taxon>Ixodida</taxon>
        <taxon>Ixodoidea</taxon>
        <taxon>Ixodidae</taxon>
        <taxon>Hyalomminae</taxon>
        <taxon>Hyalomma</taxon>
    </lineage>
</organism>
<reference evidence="1" key="1">
    <citation type="submission" date="2020-05" db="EMBL/GenBank/DDBJ databases">
        <title>Large-scale comparative analyses of tick genomes elucidate their genetic diversity and vector capacities.</title>
        <authorList>
            <person name="Jia N."/>
            <person name="Wang J."/>
            <person name="Shi W."/>
            <person name="Du L."/>
            <person name="Sun Y."/>
            <person name="Zhan W."/>
            <person name="Jiang J."/>
            <person name="Wang Q."/>
            <person name="Zhang B."/>
            <person name="Ji P."/>
            <person name="Sakyi L.B."/>
            <person name="Cui X."/>
            <person name="Yuan T."/>
            <person name="Jiang B."/>
            <person name="Yang W."/>
            <person name="Lam T.T.-Y."/>
            <person name="Chang Q."/>
            <person name="Ding S."/>
            <person name="Wang X."/>
            <person name="Zhu J."/>
            <person name="Ruan X."/>
            <person name="Zhao L."/>
            <person name="Wei J."/>
            <person name="Que T."/>
            <person name="Du C."/>
            <person name="Cheng J."/>
            <person name="Dai P."/>
            <person name="Han X."/>
            <person name="Huang E."/>
            <person name="Gao Y."/>
            <person name="Liu J."/>
            <person name="Shao H."/>
            <person name="Ye R."/>
            <person name="Li L."/>
            <person name="Wei W."/>
            <person name="Wang X."/>
            <person name="Wang C."/>
            <person name="Yang T."/>
            <person name="Huo Q."/>
            <person name="Li W."/>
            <person name="Guo W."/>
            <person name="Chen H."/>
            <person name="Zhou L."/>
            <person name="Ni X."/>
            <person name="Tian J."/>
            <person name="Zhou Y."/>
            <person name="Sheng Y."/>
            <person name="Liu T."/>
            <person name="Pan Y."/>
            <person name="Xia L."/>
            <person name="Li J."/>
            <person name="Zhao F."/>
            <person name="Cao W."/>
        </authorList>
    </citation>
    <scope>NUCLEOTIDE SEQUENCE</scope>
    <source>
        <strain evidence="1">Hyas-2018</strain>
    </source>
</reference>